<sequence>MLIFGLSVVFRTVGEGVFHCPSCGGDRRFRRRLGRRFLSFFFVPVVPLGKLGEVVECRSCRKRFATSVLRQPTAAEMEARLPAAMRAAVSLVLRAGDPADTSARVRAVDAVRRQGEEAYGPDELAGDLDMRPSYLLEEIAKAGSQLAVEAKEWFLSEVVLLALADGRLSDPERGEIQRVARALGMTYAHGIGVIAMHEGANR</sequence>
<comment type="caution">
    <text evidence="1">The sequence shown here is derived from an EMBL/GenBank/DDBJ whole genome shotgun (WGS) entry which is preliminary data.</text>
</comment>
<dbReference type="InterPro" id="IPR029024">
    <property type="entry name" value="TerB-like"/>
</dbReference>
<dbReference type="EMBL" id="BAAAUV010000027">
    <property type="protein sequence ID" value="GAA3235145.1"/>
    <property type="molecule type" value="Genomic_DNA"/>
</dbReference>
<name>A0ABP6QJB0_9ACTN</name>
<dbReference type="Proteomes" id="UP001501237">
    <property type="component" value="Unassembled WGS sequence"/>
</dbReference>
<evidence type="ECO:0008006" key="3">
    <source>
        <dbReference type="Google" id="ProtNLM"/>
    </source>
</evidence>
<organism evidence="1 2">
    <name type="scientific">Actinocorallia longicatena</name>
    <dbReference type="NCBI Taxonomy" id="111803"/>
    <lineage>
        <taxon>Bacteria</taxon>
        <taxon>Bacillati</taxon>
        <taxon>Actinomycetota</taxon>
        <taxon>Actinomycetes</taxon>
        <taxon>Streptosporangiales</taxon>
        <taxon>Thermomonosporaceae</taxon>
        <taxon>Actinocorallia</taxon>
    </lineage>
</organism>
<accession>A0ABP6QJB0</accession>
<evidence type="ECO:0000313" key="2">
    <source>
        <dbReference type="Proteomes" id="UP001501237"/>
    </source>
</evidence>
<gene>
    <name evidence="1" type="ORF">GCM10010468_68720</name>
</gene>
<dbReference type="SUPFAM" id="SSF158682">
    <property type="entry name" value="TerB-like"/>
    <property type="match status" value="1"/>
</dbReference>
<evidence type="ECO:0000313" key="1">
    <source>
        <dbReference type="EMBL" id="GAA3235145.1"/>
    </source>
</evidence>
<keyword evidence="2" id="KW-1185">Reference proteome</keyword>
<protein>
    <recommendedName>
        <fullName evidence="3">Tellurite resistance protein TerB</fullName>
    </recommendedName>
</protein>
<reference evidence="2" key="1">
    <citation type="journal article" date="2019" name="Int. J. Syst. Evol. Microbiol.">
        <title>The Global Catalogue of Microorganisms (GCM) 10K type strain sequencing project: providing services to taxonomists for standard genome sequencing and annotation.</title>
        <authorList>
            <consortium name="The Broad Institute Genomics Platform"/>
            <consortium name="The Broad Institute Genome Sequencing Center for Infectious Disease"/>
            <person name="Wu L."/>
            <person name="Ma J."/>
        </authorList>
    </citation>
    <scope>NUCLEOTIDE SEQUENCE [LARGE SCALE GENOMIC DNA]</scope>
    <source>
        <strain evidence="2">JCM 9377</strain>
    </source>
</reference>
<proteinExistence type="predicted"/>
<dbReference type="Gene3D" id="1.10.3680.10">
    <property type="entry name" value="TerB-like"/>
    <property type="match status" value="1"/>
</dbReference>